<dbReference type="SMART" id="SM00342">
    <property type="entry name" value="HTH_ARAC"/>
    <property type="match status" value="1"/>
</dbReference>
<dbReference type="Gene3D" id="1.10.10.60">
    <property type="entry name" value="Homeodomain-like"/>
    <property type="match status" value="2"/>
</dbReference>
<evidence type="ECO:0000256" key="4">
    <source>
        <dbReference type="SAM" id="Phobius"/>
    </source>
</evidence>
<dbReference type="RefSeq" id="WP_099155754.1">
    <property type="nucleotide sequence ID" value="NZ_PDUD01000072.1"/>
</dbReference>
<gene>
    <name evidence="6" type="ORF">CRP01_40170</name>
</gene>
<feature type="transmembrane region" description="Helical" evidence="4">
    <location>
        <begin position="166"/>
        <end position="184"/>
    </location>
</feature>
<feature type="transmembrane region" description="Helical" evidence="4">
    <location>
        <begin position="120"/>
        <end position="145"/>
    </location>
</feature>
<dbReference type="AlphaFoldDB" id="A0A2D0MX75"/>
<keyword evidence="4" id="KW-0812">Transmembrane</keyword>
<keyword evidence="3" id="KW-0804">Transcription</keyword>
<evidence type="ECO:0000256" key="1">
    <source>
        <dbReference type="ARBA" id="ARBA00023015"/>
    </source>
</evidence>
<dbReference type="PROSITE" id="PS01124">
    <property type="entry name" value="HTH_ARAC_FAMILY_2"/>
    <property type="match status" value="1"/>
</dbReference>
<evidence type="ECO:0000256" key="3">
    <source>
        <dbReference type="ARBA" id="ARBA00023163"/>
    </source>
</evidence>
<accession>A0A2D0MX75</accession>
<keyword evidence="2" id="KW-0238">DNA-binding</keyword>
<dbReference type="EMBL" id="PDUD01000072">
    <property type="protein sequence ID" value="PHN00854.1"/>
    <property type="molecule type" value="Genomic_DNA"/>
</dbReference>
<sequence length="370" mass="43410">MLILGLIQSFFSAAVFWLREPRHLSNRILSLWLLIFALLFLGFLLPEGLVAYIKIGFIPFFMLSGPAFYFYVRSLVVPDFHFRRLDWWHILPFVLVSAFRLVYFPESVSLTTFDGSRVKIVIWGVVALIVISVLTYWIATVILLLRHQRNMLNFFSSRSEKRSLNWVPLLMLATLFSHVLFFAGPFLGDSFATVQSMNFWTQQFNMAMLGYLLLVFGLIQPIIFERERRTVPLLETDTPEPEKYQHSGLKPAVMEELAEKILRYLEEKKPFVQPDYSLQAMMQDLELSQQNLSQTINEHLGKNFYQLINEYRVREFQRLLRQPEADRFTLLSLAYEAGFNSKSSFNRVFKEITGKTPTQYQRESFSQESR</sequence>
<dbReference type="GO" id="GO:0003700">
    <property type="term" value="F:DNA-binding transcription factor activity"/>
    <property type="evidence" value="ECO:0007669"/>
    <property type="project" value="InterPro"/>
</dbReference>
<evidence type="ECO:0000259" key="5">
    <source>
        <dbReference type="PROSITE" id="PS01124"/>
    </source>
</evidence>
<evidence type="ECO:0000256" key="2">
    <source>
        <dbReference type="ARBA" id="ARBA00023125"/>
    </source>
</evidence>
<keyword evidence="4" id="KW-1133">Transmembrane helix</keyword>
<protein>
    <recommendedName>
        <fullName evidence="5">HTH araC/xylS-type domain-containing protein</fullName>
    </recommendedName>
</protein>
<feature type="transmembrane region" description="Helical" evidence="4">
    <location>
        <begin position="84"/>
        <end position="104"/>
    </location>
</feature>
<dbReference type="PANTHER" id="PTHR43280">
    <property type="entry name" value="ARAC-FAMILY TRANSCRIPTIONAL REGULATOR"/>
    <property type="match status" value="1"/>
</dbReference>
<feature type="domain" description="HTH araC/xylS-type" evidence="5">
    <location>
        <begin position="259"/>
        <end position="363"/>
    </location>
</feature>
<comment type="caution">
    <text evidence="6">The sequence shown here is derived from an EMBL/GenBank/DDBJ whole genome shotgun (WGS) entry which is preliminary data.</text>
</comment>
<dbReference type="OrthoDB" id="5492415at2"/>
<dbReference type="SUPFAM" id="SSF46689">
    <property type="entry name" value="Homeodomain-like"/>
    <property type="match status" value="1"/>
</dbReference>
<organism evidence="6 7">
    <name type="scientific">Flavilitoribacter nigricans (strain ATCC 23147 / DSM 23189 / NBRC 102662 / NCIMB 1420 / SS-2)</name>
    <name type="common">Lewinella nigricans</name>
    <dbReference type="NCBI Taxonomy" id="1122177"/>
    <lineage>
        <taxon>Bacteria</taxon>
        <taxon>Pseudomonadati</taxon>
        <taxon>Bacteroidota</taxon>
        <taxon>Saprospiria</taxon>
        <taxon>Saprospirales</taxon>
        <taxon>Lewinellaceae</taxon>
        <taxon>Flavilitoribacter</taxon>
    </lineage>
</organism>
<feature type="transmembrane region" description="Helical" evidence="4">
    <location>
        <begin position="28"/>
        <end position="45"/>
    </location>
</feature>
<dbReference type="PANTHER" id="PTHR43280:SF29">
    <property type="entry name" value="ARAC-FAMILY TRANSCRIPTIONAL REGULATOR"/>
    <property type="match status" value="1"/>
</dbReference>
<name>A0A2D0MX75_FLAN2</name>
<evidence type="ECO:0000313" key="6">
    <source>
        <dbReference type="EMBL" id="PHN00854.1"/>
    </source>
</evidence>
<dbReference type="InterPro" id="IPR009057">
    <property type="entry name" value="Homeodomain-like_sf"/>
</dbReference>
<keyword evidence="7" id="KW-1185">Reference proteome</keyword>
<keyword evidence="4" id="KW-0472">Membrane</keyword>
<dbReference type="Pfam" id="PF12833">
    <property type="entry name" value="HTH_18"/>
    <property type="match status" value="1"/>
</dbReference>
<keyword evidence="1" id="KW-0805">Transcription regulation</keyword>
<proteinExistence type="predicted"/>
<feature type="transmembrane region" description="Helical" evidence="4">
    <location>
        <begin position="51"/>
        <end position="72"/>
    </location>
</feature>
<dbReference type="InterPro" id="IPR020449">
    <property type="entry name" value="Tscrpt_reg_AraC-type_HTH"/>
</dbReference>
<dbReference type="InterPro" id="IPR018060">
    <property type="entry name" value="HTH_AraC"/>
</dbReference>
<feature type="transmembrane region" description="Helical" evidence="4">
    <location>
        <begin position="204"/>
        <end position="224"/>
    </location>
</feature>
<dbReference type="GO" id="GO:0043565">
    <property type="term" value="F:sequence-specific DNA binding"/>
    <property type="evidence" value="ECO:0007669"/>
    <property type="project" value="InterPro"/>
</dbReference>
<dbReference type="Proteomes" id="UP000223913">
    <property type="component" value="Unassembled WGS sequence"/>
</dbReference>
<reference evidence="6 7" key="1">
    <citation type="submission" date="2017-10" db="EMBL/GenBank/DDBJ databases">
        <title>The draft genome sequence of Lewinella nigricans NBRC 102662.</title>
        <authorList>
            <person name="Wang K."/>
        </authorList>
    </citation>
    <scope>NUCLEOTIDE SEQUENCE [LARGE SCALE GENOMIC DNA]</scope>
    <source>
        <strain evidence="6 7">NBRC 102662</strain>
    </source>
</reference>
<evidence type="ECO:0000313" key="7">
    <source>
        <dbReference type="Proteomes" id="UP000223913"/>
    </source>
</evidence>
<dbReference type="PRINTS" id="PR00032">
    <property type="entry name" value="HTHARAC"/>
</dbReference>